<keyword evidence="4" id="KW-1185">Reference proteome</keyword>
<feature type="signal peptide" evidence="1">
    <location>
        <begin position="1"/>
        <end position="19"/>
    </location>
</feature>
<reference evidence="3" key="1">
    <citation type="journal article" date="2022" name="Cell">
        <title>Design, construction, and in vivo augmentation of a complex gut microbiome.</title>
        <authorList>
            <person name="Cheng A.G."/>
            <person name="Ho P.Y."/>
            <person name="Aranda-Diaz A."/>
            <person name="Jain S."/>
            <person name="Yu F.B."/>
            <person name="Meng X."/>
            <person name="Wang M."/>
            <person name="Iakiviak M."/>
            <person name="Nagashima K."/>
            <person name="Zhao A."/>
            <person name="Murugkar P."/>
            <person name="Patil A."/>
            <person name="Atabakhsh K."/>
            <person name="Weakley A."/>
            <person name="Yan J."/>
            <person name="Brumbaugh A.R."/>
            <person name="Higginbottom S."/>
            <person name="Dimas A."/>
            <person name="Shiver A.L."/>
            <person name="Deutschbauer A."/>
            <person name="Neff N."/>
            <person name="Sonnenburg J.L."/>
            <person name="Huang K.C."/>
            <person name="Fischbach M.A."/>
        </authorList>
    </citation>
    <scope>NUCLEOTIDE SEQUENCE</scope>
    <source>
        <strain evidence="3">JC50</strain>
    </source>
</reference>
<dbReference type="Proteomes" id="UP001058267">
    <property type="component" value="Chromosome"/>
</dbReference>
<dbReference type="InterPro" id="IPR024311">
    <property type="entry name" value="Lipocalin-like"/>
</dbReference>
<keyword evidence="1" id="KW-0732">Signal</keyword>
<evidence type="ECO:0000313" key="3">
    <source>
        <dbReference type="EMBL" id="UWN64969.1"/>
    </source>
</evidence>
<protein>
    <recommendedName>
        <fullName evidence="2">Lipocalin-like domain-containing protein</fullName>
    </recommendedName>
</protein>
<gene>
    <name evidence="3" type="ORF">NQ519_14695</name>
</gene>
<accession>A0ABY5V7G0</accession>
<evidence type="ECO:0000256" key="1">
    <source>
        <dbReference type="SAM" id="SignalP"/>
    </source>
</evidence>
<evidence type="ECO:0000313" key="4">
    <source>
        <dbReference type="Proteomes" id="UP001058267"/>
    </source>
</evidence>
<feature type="domain" description="Lipocalin-like" evidence="2">
    <location>
        <begin position="30"/>
        <end position="123"/>
    </location>
</feature>
<dbReference type="RefSeq" id="WP_147513164.1">
    <property type="nucleotide sequence ID" value="NZ_CP102252.1"/>
</dbReference>
<name>A0ABY5V7G0_9BACT</name>
<organism evidence="3 4">
    <name type="scientific">Alistipes senegalensis JC50</name>
    <dbReference type="NCBI Taxonomy" id="1033732"/>
    <lineage>
        <taxon>Bacteria</taxon>
        <taxon>Pseudomonadati</taxon>
        <taxon>Bacteroidota</taxon>
        <taxon>Bacteroidia</taxon>
        <taxon>Bacteroidales</taxon>
        <taxon>Rikenellaceae</taxon>
        <taxon>Alistipes</taxon>
    </lineage>
</organism>
<evidence type="ECO:0000259" key="2">
    <source>
        <dbReference type="Pfam" id="PF13648"/>
    </source>
</evidence>
<dbReference type="PROSITE" id="PS51257">
    <property type="entry name" value="PROKAR_LIPOPROTEIN"/>
    <property type="match status" value="1"/>
</dbReference>
<dbReference type="EMBL" id="CP102252">
    <property type="protein sequence ID" value="UWN64969.1"/>
    <property type="molecule type" value="Genomic_DNA"/>
</dbReference>
<feature type="chain" id="PRO_5045897125" description="Lipocalin-like domain-containing protein" evidence="1">
    <location>
        <begin position="20"/>
        <end position="146"/>
    </location>
</feature>
<sequence length="146" mass="16879">MKKLLFIVLAVFMSACSSSDDNGCNDKSALVGKWELTKQEGYEISGDNKEEWNKSDDFDATYVFNCDNTGKYTYYEHSDEEYSSTAFIKWEYNTTGRTLAVEYVDAGDMHIYSVENISSSVLVLVTHKIQPEYSYEYYNKETYTKK</sequence>
<proteinExistence type="predicted"/>
<dbReference type="Pfam" id="PF13648">
    <property type="entry name" value="Lipocalin_4"/>
    <property type="match status" value="1"/>
</dbReference>